<dbReference type="GO" id="GO:0031023">
    <property type="term" value="P:microtubule organizing center organization"/>
    <property type="evidence" value="ECO:0007669"/>
    <property type="project" value="TreeGrafter"/>
</dbReference>
<sequence>MVWSRPDESVIWWRETTTLQPSGSESRWGLLLGCPYTDGVDETWISELLFQQGEARIRLLQWLFSRYDVKLSKLLDDQYYGSEARLDSRLQKLLSISSMLGLCHPDDIELIRGSASSGKQAAFWDKLLDIVSITDMSEDPHRKAEQEPGIVSDAMDLQEQFSHDCLFISSLAHQRDLHEAFAPSSQALLPPDLLKVIKRRAAEHEETTGKRATPPSLKELDNILSEMKDNVIKSKEQLDDLKTKYKYESGQSHSMETVCQALKLVLSELAQLITTFINTFEAEMRPWCNRNPPRLTPLGPSAKRVHGLLQEFKQLLEDLQSVRNSFQHLTDYVEHSESVQGISDTLSTIASVSDSALQSYSDLTGILEESSHTAHTESVLQPFR</sequence>
<dbReference type="GO" id="GO:0051011">
    <property type="term" value="F:microtubule minus-end binding"/>
    <property type="evidence" value="ECO:0007669"/>
    <property type="project" value="InterPro"/>
</dbReference>
<feature type="coiled-coil region" evidence="1">
    <location>
        <begin position="217"/>
        <end position="244"/>
    </location>
</feature>
<dbReference type="InterPro" id="IPR010604">
    <property type="entry name" value="Plant_AUG7"/>
</dbReference>
<organism evidence="2 3">
    <name type="scientific">Stichopus japonicus</name>
    <name type="common">Sea cucumber</name>
    <dbReference type="NCBI Taxonomy" id="307972"/>
    <lineage>
        <taxon>Eukaryota</taxon>
        <taxon>Metazoa</taxon>
        <taxon>Echinodermata</taxon>
        <taxon>Eleutherozoa</taxon>
        <taxon>Echinozoa</taxon>
        <taxon>Holothuroidea</taxon>
        <taxon>Aspidochirotacea</taxon>
        <taxon>Aspidochirotida</taxon>
        <taxon>Stichopodidae</taxon>
        <taxon>Apostichopus</taxon>
    </lineage>
</organism>
<proteinExistence type="predicted"/>
<reference evidence="2 3" key="1">
    <citation type="journal article" date="2017" name="PLoS Biol.">
        <title>The sea cucumber genome provides insights into morphological evolution and visceral regeneration.</title>
        <authorList>
            <person name="Zhang X."/>
            <person name="Sun L."/>
            <person name="Yuan J."/>
            <person name="Sun Y."/>
            <person name="Gao Y."/>
            <person name="Zhang L."/>
            <person name="Li S."/>
            <person name="Dai H."/>
            <person name="Hamel J.F."/>
            <person name="Liu C."/>
            <person name="Yu Y."/>
            <person name="Liu S."/>
            <person name="Lin W."/>
            <person name="Guo K."/>
            <person name="Jin S."/>
            <person name="Xu P."/>
            <person name="Storey K.B."/>
            <person name="Huan P."/>
            <person name="Zhang T."/>
            <person name="Zhou Y."/>
            <person name="Zhang J."/>
            <person name="Lin C."/>
            <person name="Li X."/>
            <person name="Xing L."/>
            <person name="Huo D."/>
            <person name="Sun M."/>
            <person name="Wang L."/>
            <person name="Mercier A."/>
            <person name="Li F."/>
            <person name="Yang H."/>
            <person name="Xiang J."/>
        </authorList>
    </citation>
    <scope>NUCLEOTIDE SEQUENCE [LARGE SCALE GENOMIC DNA]</scope>
    <source>
        <strain evidence="2">Shaxun</strain>
        <tissue evidence="2">Muscle</tissue>
    </source>
</reference>
<dbReference type="EMBL" id="MRZV01000545">
    <property type="protein sequence ID" value="PIK48008.1"/>
    <property type="molecule type" value="Genomic_DNA"/>
</dbReference>
<accession>A0A2G8KJ42</accession>
<keyword evidence="3" id="KW-1185">Reference proteome</keyword>
<dbReference type="AlphaFoldDB" id="A0A2G8KJ42"/>
<dbReference type="PANTHER" id="PTHR14352">
    <property type="entry name" value="HAUS AUGMIN-LIKE COMPLEX SUBUNIT 7"/>
    <property type="match status" value="1"/>
</dbReference>
<keyword evidence="1" id="KW-0175">Coiled coil</keyword>
<dbReference type="InterPro" id="IPR029711">
    <property type="entry name" value="Haus7-like"/>
</dbReference>
<dbReference type="Pfam" id="PF06694">
    <property type="entry name" value="Plant_NMP1"/>
    <property type="match status" value="1"/>
</dbReference>
<comment type="caution">
    <text evidence="2">The sequence shown here is derived from an EMBL/GenBank/DDBJ whole genome shotgun (WGS) entry which is preliminary data.</text>
</comment>
<dbReference type="PANTHER" id="PTHR14352:SF2">
    <property type="entry name" value="HAUS AUGMIN-LIKE COMPLEX SUBUNIT 7"/>
    <property type="match status" value="1"/>
</dbReference>
<dbReference type="GO" id="GO:0051225">
    <property type="term" value="P:spindle assembly"/>
    <property type="evidence" value="ECO:0007669"/>
    <property type="project" value="TreeGrafter"/>
</dbReference>
<name>A0A2G8KJ42_STIJA</name>
<evidence type="ECO:0000313" key="3">
    <source>
        <dbReference type="Proteomes" id="UP000230750"/>
    </source>
</evidence>
<dbReference type="GO" id="GO:0070652">
    <property type="term" value="C:HAUS complex"/>
    <property type="evidence" value="ECO:0007669"/>
    <property type="project" value="TreeGrafter"/>
</dbReference>
<protein>
    <recommendedName>
        <fullName evidence="4">HAUS augmin-like complex subunit 7</fullName>
    </recommendedName>
</protein>
<dbReference type="OrthoDB" id="6435999at2759"/>
<evidence type="ECO:0008006" key="4">
    <source>
        <dbReference type="Google" id="ProtNLM"/>
    </source>
</evidence>
<dbReference type="STRING" id="307972.A0A2G8KJ42"/>
<gene>
    <name evidence="2" type="ORF">BSL78_15109</name>
</gene>
<evidence type="ECO:0000256" key="1">
    <source>
        <dbReference type="SAM" id="Coils"/>
    </source>
</evidence>
<dbReference type="Proteomes" id="UP000230750">
    <property type="component" value="Unassembled WGS sequence"/>
</dbReference>
<evidence type="ECO:0000313" key="2">
    <source>
        <dbReference type="EMBL" id="PIK48008.1"/>
    </source>
</evidence>